<evidence type="ECO:0000313" key="3">
    <source>
        <dbReference type="Proteomes" id="UP001163336"/>
    </source>
</evidence>
<evidence type="ECO:0000259" key="1">
    <source>
        <dbReference type="Pfam" id="PF25917"/>
    </source>
</evidence>
<name>A0ABM8C235_9BURK</name>
<accession>A0ABM8C235</accession>
<sequence length="326" mass="34698">MSETSRKKRVPAVLAGVLVLALLAWGLVRAFQPVPEALQGQIEAQEVNVSSKVPGRVGRVHVQLGQAVSRGQLLFELDSPEVRAKLDQAQAARDAAAAVARKAQAGARPEEVVAARANWERAEAGARLAELTDRRVAAMVAEGVLARQKGDDARAQARSARELATAARAQYELARQGARPEDKQAAQAQARQVDGVVAEADAALAETRILAPAAGEVSKLAIQAGELAPQGFPVVTLVNLDDVWAVLAVREDMFKPFAKGSLHRGYVPALKAGADFKVETVSALPAFATWRAARPGGTDLRTFELRLRPTAPLPGLRPGMTVVFER</sequence>
<dbReference type="PANTHER" id="PTHR30438">
    <property type="entry name" value="36 KDA ANTIGEN-RELATED"/>
    <property type="match status" value="1"/>
</dbReference>
<feature type="domain" description="Multidrug resistance protein MdtA-like barrel-sandwich hybrid" evidence="1">
    <location>
        <begin position="46"/>
        <end position="231"/>
    </location>
</feature>
<keyword evidence="3" id="KW-1185">Reference proteome</keyword>
<dbReference type="Gene3D" id="2.40.50.100">
    <property type="match status" value="2"/>
</dbReference>
<organism evidence="2 3">
    <name type="scientific">Massilia varians</name>
    <dbReference type="NCBI Taxonomy" id="457921"/>
    <lineage>
        <taxon>Bacteria</taxon>
        <taxon>Pseudomonadati</taxon>
        <taxon>Pseudomonadota</taxon>
        <taxon>Betaproteobacteria</taxon>
        <taxon>Burkholderiales</taxon>
        <taxon>Oxalobacteraceae</taxon>
        <taxon>Telluria group</taxon>
        <taxon>Massilia</taxon>
    </lineage>
</organism>
<dbReference type="InterPro" id="IPR058625">
    <property type="entry name" value="MdtA-like_BSH"/>
</dbReference>
<evidence type="ECO:0000313" key="2">
    <source>
        <dbReference type="EMBL" id="BDT57243.1"/>
    </source>
</evidence>
<dbReference type="PANTHER" id="PTHR30438:SF1">
    <property type="entry name" value="36 KDA ANTIGEN"/>
    <property type="match status" value="1"/>
</dbReference>
<dbReference type="Proteomes" id="UP001163336">
    <property type="component" value="Chromosome"/>
</dbReference>
<proteinExistence type="predicted"/>
<dbReference type="Pfam" id="PF25917">
    <property type="entry name" value="BSH_RND"/>
    <property type="match status" value="1"/>
</dbReference>
<dbReference type="RefSeq" id="WP_281912441.1">
    <property type="nucleotide sequence ID" value="NZ_AP026966.1"/>
</dbReference>
<reference evidence="2" key="1">
    <citation type="submission" date="2022-11" db="EMBL/GenBank/DDBJ databases">
        <title>Isolation and characterization of PLA-degrading bacterium Massilia sp. from Antarctic soil.</title>
        <authorList>
            <person name="Sato K."/>
            <person name="Gomez-Fuentes C."/>
            <person name="Ahmad S.A."/>
            <person name="Zulkharnain A."/>
        </authorList>
    </citation>
    <scope>NUCLEOTIDE SEQUENCE</scope>
    <source>
        <strain evidence="2">N-3</strain>
    </source>
</reference>
<dbReference type="Gene3D" id="1.10.287.470">
    <property type="entry name" value="Helix hairpin bin"/>
    <property type="match status" value="2"/>
</dbReference>
<dbReference type="SUPFAM" id="SSF111369">
    <property type="entry name" value="HlyD-like secretion proteins"/>
    <property type="match status" value="2"/>
</dbReference>
<protein>
    <submittedName>
        <fullName evidence="2">Membrane protein</fullName>
    </submittedName>
</protein>
<dbReference type="Gene3D" id="2.40.30.170">
    <property type="match status" value="1"/>
</dbReference>
<gene>
    <name evidence="2" type="ORF">MasN3_07370</name>
</gene>
<dbReference type="EMBL" id="AP026966">
    <property type="protein sequence ID" value="BDT57243.1"/>
    <property type="molecule type" value="Genomic_DNA"/>
</dbReference>